<organism evidence="5 6">
    <name type="scientific">Photobacterium rosenbergii</name>
    <dbReference type="NCBI Taxonomy" id="294936"/>
    <lineage>
        <taxon>Bacteria</taxon>
        <taxon>Pseudomonadati</taxon>
        <taxon>Pseudomonadota</taxon>
        <taxon>Gammaproteobacteria</taxon>
        <taxon>Vibrionales</taxon>
        <taxon>Vibrionaceae</taxon>
        <taxon>Photobacterium</taxon>
    </lineage>
</organism>
<feature type="chain" id="PRO_5015556457" description="AAA family ATPase" evidence="4">
    <location>
        <begin position="23"/>
        <end position="1369"/>
    </location>
</feature>
<dbReference type="PANTHER" id="PTHR48125:SF10">
    <property type="entry name" value="OS12G0136300 PROTEIN"/>
    <property type="match status" value="1"/>
</dbReference>
<feature type="compositionally biased region" description="Acidic residues" evidence="2">
    <location>
        <begin position="520"/>
        <end position="531"/>
    </location>
</feature>
<evidence type="ECO:0000256" key="1">
    <source>
        <dbReference type="SAM" id="Coils"/>
    </source>
</evidence>
<feature type="region of interest" description="Disordered" evidence="2">
    <location>
        <begin position="719"/>
        <end position="788"/>
    </location>
</feature>
<feature type="compositionally biased region" description="Polar residues" evidence="2">
    <location>
        <begin position="751"/>
        <end position="785"/>
    </location>
</feature>
<feature type="compositionally biased region" description="Low complexity" evidence="2">
    <location>
        <begin position="347"/>
        <end position="357"/>
    </location>
</feature>
<dbReference type="NCBIfam" id="TIGR03505">
    <property type="entry name" value="FimV_core"/>
    <property type="match status" value="1"/>
</dbReference>
<feature type="region of interest" description="Disordered" evidence="2">
    <location>
        <begin position="1153"/>
        <end position="1182"/>
    </location>
</feature>
<protein>
    <recommendedName>
        <fullName evidence="7">AAA family ATPase</fullName>
    </recommendedName>
</protein>
<accession>A0A2T3NBU3</accession>
<feature type="coiled-coil region" evidence="1">
    <location>
        <begin position="250"/>
        <end position="277"/>
    </location>
</feature>
<feature type="region of interest" description="Disordered" evidence="2">
    <location>
        <begin position="520"/>
        <end position="587"/>
    </location>
</feature>
<feature type="region of interest" description="Disordered" evidence="2">
    <location>
        <begin position="1003"/>
        <end position="1130"/>
    </location>
</feature>
<feature type="compositionally biased region" description="Acidic residues" evidence="2">
    <location>
        <begin position="366"/>
        <end position="397"/>
    </location>
</feature>
<sequence length="1369" mass="148671">MIKRFFLPVIFSTAVISSSAHANTIRITGPNQGVQPAASSLTESTAAPGQPSANAFRYGPTTNAETLWSIATRYRPNNQVSIYQVIGAIFRQNPQAFENSNIHGLIPGSMLAIPTESQMRRESIDVVKQRLEADQGSPARSQTRTANSPKPAAQTAQPVARAPEPKPTPAPKAVEAAQEAKVQEPTVVATPQEKPQPVVETEVKTAEKTPAAEAPEALAATEALIPPKPTILQAQLDASDEQMTKLLESNHLLRVRLAEMQHEVSALKQQLSDDEVLREQIKGFIDQQRALQTQAVEPEPTLFDRMIANSLMLAVLALIPGALIAGALVYFLLGRKREAEDEVKSLDAPQAQDEAAMMPPPPPVPTDDEEVPSLSLGDDDELDDLFGDDDSLFDDPESSLFSQDSQLESKRDGDDNGFELGSNLGASSISVNSDDEAIGLEDMERALDEMDKKPEPNSDEELAAMWEQSLQADEDDEDSFDLSYDGDELDLDAPLDPSAKDDQIVDQAMLDDLFASAADDVLDEQPLDEPLAESQALESQGFDDQAPQPEQMVDQDELDALFDSVGGDDNAFAPEAKQETAEQAAVDQALADIDMMASPGSDEDFASIFDEAVESAAAQTPDDSTALLDELLDDEDSLTSDIELEEDSTALLDELLDEPEADSLLASQDIEIDENSTELLDELLADTDDALEGIEPEAAVSLDDITIEENSTELLDDILEQHSPVDTAENSPVEEAGSIDELLADHGAESVPQQENSLHGLTQEQSGLDQEQVIAEQSQPSSQAETADVDVLLESQVEPEPQPEIDEIEQLLDSAAFDTPDSDGLNDSAEIEAIGQTVEQLLESLGDEELDGAAEQNAHEEAIDAQDTADLQELILDEPAFDFAPEEQASEPELTNPEPQNAGQPVTELAEPDAEEFPVFDEETLLAELEMEPELDGEHRQAEAEPTQENDDSAPLTLDDLPEFDEEAAFNDPEIEQQAEQEQVLTDDDEQVMLDNIVRQLQQAAEAAEKPQVQPEMAADLTPELQPQVQEAVAEQPASPYSLHGRPDIEFETLDPASLPEFSEDDALQASFDEQHELEQYEMEQGSKAQAAVSERIDSQPVSPEPVQQPAPVNNSVPSPEDQMSDEFVDSAGLDMDALLSDPELQADWEREQLVGHSESAVGDASAEEAFSEKAWPEEEQEIWSANNPEPELEGEDWGQQPEMNLEDVPAFDEDNLLDEDSAVSEVSSESIDDVEANELSLALDEEAASELLEEPSVEAQPATPTAQESYISIDELMKDLDGEPLDSELDEAPLNLDVGLDEFPDVLADIGSMDIDSQGEFASKLDLAKAYLEMNDSEGARGLLEQVAQGGDDQLKQEAGSLLEKTRK</sequence>
<keyword evidence="1" id="KW-0175">Coiled coil</keyword>
<evidence type="ECO:0000313" key="5">
    <source>
        <dbReference type="EMBL" id="PSW11414.1"/>
    </source>
</evidence>
<evidence type="ECO:0008006" key="7">
    <source>
        <dbReference type="Google" id="ProtNLM"/>
    </source>
</evidence>
<gene>
    <name evidence="5" type="ORF">C9J01_15745</name>
</gene>
<feature type="region of interest" description="Disordered" evidence="2">
    <location>
        <begin position="131"/>
        <end position="201"/>
    </location>
</feature>
<comment type="caution">
    <text evidence="5">The sequence shown here is derived from an EMBL/GenBank/DDBJ whole genome shotgun (WGS) entry which is preliminary data.</text>
</comment>
<evidence type="ECO:0000256" key="2">
    <source>
        <dbReference type="SAM" id="MobiDB-lite"/>
    </source>
</evidence>
<feature type="region of interest" description="Disordered" evidence="2">
    <location>
        <begin position="1218"/>
        <end position="1266"/>
    </location>
</feature>
<feature type="region of interest" description="Disordered" evidence="2">
    <location>
        <begin position="852"/>
        <end position="959"/>
    </location>
</feature>
<feature type="compositionally biased region" description="Acidic residues" evidence="2">
    <location>
        <begin position="910"/>
        <end position="935"/>
    </location>
</feature>
<keyword evidence="3" id="KW-0472">Membrane</keyword>
<evidence type="ECO:0000313" key="6">
    <source>
        <dbReference type="Proteomes" id="UP000241346"/>
    </source>
</evidence>
<feature type="transmembrane region" description="Helical" evidence="3">
    <location>
        <begin position="311"/>
        <end position="333"/>
    </location>
</feature>
<feature type="signal peptide" evidence="4">
    <location>
        <begin position="1"/>
        <end position="22"/>
    </location>
</feature>
<dbReference type="InterPro" id="IPR020011">
    <property type="entry name" value="FimV_C"/>
</dbReference>
<keyword evidence="3" id="KW-1133">Transmembrane helix</keyword>
<dbReference type="Gene3D" id="1.20.58.2200">
    <property type="match status" value="1"/>
</dbReference>
<dbReference type="EMBL" id="PYMB01000007">
    <property type="protein sequence ID" value="PSW11414.1"/>
    <property type="molecule type" value="Genomic_DNA"/>
</dbReference>
<feature type="region of interest" description="Disordered" evidence="2">
    <location>
        <begin position="343"/>
        <end position="504"/>
    </location>
</feature>
<feature type="compositionally biased region" description="Acidic residues" evidence="2">
    <location>
        <begin position="472"/>
        <end position="493"/>
    </location>
</feature>
<feature type="region of interest" description="Disordered" evidence="2">
    <location>
        <begin position="1347"/>
        <end position="1369"/>
    </location>
</feature>
<feature type="region of interest" description="Disordered" evidence="2">
    <location>
        <begin position="34"/>
        <end position="55"/>
    </location>
</feature>
<keyword evidence="4" id="KW-0732">Signal</keyword>
<feature type="compositionally biased region" description="Acidic residues" evidence="2">
    <location>
        <begin position="875"/>
        <end position="890"/>
    </location>
</feature>
<dbReference type="PANTHER" id="PTHR48125">
    <property type="entry name" value="LP07818P1"/>
    <property type="match status" value="1"/>
</dbReference>
<proteinExistence type="predicted"/>
<feature type="compositionally biased region" description="Acidic residues" evidence="2">
    <location>
        <begin position="1244"/>
        <end position="1257"/>
    </location>
</feature>
<name>A0A2T3NBU3_9GAMM</name>
<evidence type="ECO:0000256" key="3">
    <source>
        <dbReference type="SAM" id="Phobius"/>
    </source>
</evidence>
<feature type="compositionally biased region" description="Polar residues" evidence="2">
    <location>
        <begin position="34"/>
        <end position="53"/>
    </location>
</feature>
<feature type="compositionally biased region" description="Polar residues" evidence="2">
    <location>
        <begin position="138"/>
        <end position="148"/>
    </location>
</feature>
<feature type="compositionally biased region" description="Basic and acidic residues" evidence="2">
    <location>
        <begin position="442"/>
        <end position="456"/>
    </location>
</feature>
<dbReference type="NCBIfam" id="TIGR03504">
    <property type="entry name" value="FimV_Cterm"/>
    <property type="match status" value="1"/>
</dbReference>
<keyword evidence="3" id="KW-0812">Transmembrane</keyword>
<reference evidence="5 6" key="1">
    <citation type="submission" date="2018-03" db="EMBL/GenBank/DDBJ databases">
        <title>Whole genome sequencing of Histamine producing bacteria.</title>
        <authorList>
            <person name="Butler K."/>
        </authorList>
    </citation>
    <scope>NUCLEOTIDE SEQUENCE [LARGE SCALE GENOMIC DNA]</scope>
    <source>
        <strain evidence="5 6">DSM 19138</strain>
    </source>
</reference>
<dbReference type="InterPro" id="IPR038440">
    <property type="entry name" value="FimV_C_sf"/>
</dbReference>
<dbReference type="InterPro" id="IPR020012">
    <property type="entry name" value="LysM_FimV"/>
</dbReference>
<evidence type="ECO:0000256" key="4">
    <source>
        <dbReference type="SAM" id="SignalP"/>
    </source>
</evidence>
<dbReference type="Proteomes" id="UP000241346">
    <property type="component" value="Unassembled WGS sequence"/>
</dbReference>
<feature type="compositionally biased region" description="Low complexity" evidence="2">
    <location>
        <begin position="171"/>
        <end position="185"/>
    </location>
</feature>